<reference evidence="3" key="3">
    <citation type="submission" date="2025-09" db="UniProtKB">
        <authorList>
            <consortium name="Ensembl"/>
        </authorList>
    </citation>
    <scope>IDENTIFICATION</scope>
</reference>
<dbReference type="Ensembl" id="ENSOTST00005129453.1">
    <property type="protein sequence ID" value="ENSOTSP00005136501.1"/>
    <property type="gene ID" value="ENSOTSG00005077915.1"/>
</dbReference>
<sequence>MEGEMQPADEGLCAPKMCSQQRGPYSSLKTFPNKRLVGKARFDRPTMVDIPLLGDGGGHHYNHNLNHHHPYQQQYQQQRQQLHQTSLTISSSSQYLATPQLQQQQRFPCDNRPSSRAATSTSATVGSVAAASLGFQERVGSGTAVRQDPTYSPGKAALNHESPDCTYGISSENRLILDAFAQQCSRVLTLLNNNGRFVEPQAPLPSSHIKQEDSCLSGPGAESRPVAGQGGNYPTLGTPRLDESATVDPDDEAQHSHWSQQQTSAFLRIFTESLQSYLLTGNQQPHPGPGLEGERCPPAEPESGGSPGHNLGGWNSPAPSDSYGHPSSTLPEEEEEEEESCCPRCVELEQEVLCLQQENEELRNKMDNIPAPCQNVLDFFKTVLQHHDQFIQPMAEEQLTETGCQSPCLVINVLRITSLEKREPRADTTNRRASAGGSKQLLGNYPLFITNKQWDEAVNSSKKDGRRLLRYLIRFVFTTDELKYSCGLGKRKRSVHSGEPGPERRPLNPVKVTCLREFIRMHCASNPDWWMPSEEQINKVFSDAVGHARQGRAVGTFLGSSGSSTSSLYMEAYDGPLSQDEVYLKGSHNGLGD</sequence>
<gene>
    <name evidence="3" type="primary">BEND4</name>
</gene>
<evidence type="ECO:0000313" key="3">
    <source>
        <dbReference type="Ensembl" id="ENSOTSP00005136501.1"/>
    </source>
</evidence>
<evidence type="ECO:0000259" key="2">
    <source>
        <dbReference type="PROSITE" id="PS51457"/>
    </source>
</evidence>
<dbReference type="GeneTree" id="ENSGT00390000014963"/>
<evidence type="ECO:0000313" key="4">
    <source>
        <dbReference type="Proteomes" id="UP000694402"/>
    </source>
</evidence>
<reference evidence="4" key="1">
    <citation type="journal article" date="2018" name="PLoS ONE">
        <title>Chinook salmon (Oncorhynchus tshawytscha) genome and transcriptome.</title>
        <authorList>
            <person name="Christensen K.A."/>
            <person name="Leong J.S."/>
            <person name="Sakhrani D."/>
            <person name="Biagi C.A."/>
            <person name="Minkley D.R."/>
            <person name="Withler R.E."/>
            <person name="Rondeau E.B."/>
            <person name="Koop B.F."/>
            <person name="Devlin R.H."/>
        </authorList>
    </citation>
    <scope>NUCLEOTIDE SEQUENCE [LARGE SCALE GENOMIC DNA]</scope>
</reference>
<organism evidence="3 4">
    <name type="scientific">Oncorhynchus tshawytscha</name>
    <name type="common">Chinook salmon</name>
    <name type="synonym">Salmo tshawytscha</name>
    <dbReference type="NCBI Taxonomy" id="74940"/>
    <lineage>
        <taxon>Eukaryota</taxon>
        <taxon>Metazoa</taxon>
        <taxon>Chordata</taxon>
        <taxon>Craniata</taxon>
        <taxon>Vertebrata</taxon>
        <taxon>Euteleostomi</taxon>
        <taxon>Actinopterygii</taxon>
        <taxon>Neopterygii</taxon>
        <taxon>Teleostei</taxon>
        <taxon>Protacanthopterygii</taxon>
        <taxon>Salmoniformes</taxon>
        <taxon>Salmonidae</taxon>
        <taxon>Salmoninae</taxon>
        <taxon>Oncorhynchus</taxon>
    </lineage>
</organism>
<protein>
    <recommendedName>
        <fullName evidence="2">BEN domain-containing protein</fullName>
    </recommendedName>
</protein>
<dbReference type="PANTHER" id="PTHR35082:SF1">
    <property type="entry name" value="BEN DOMAIN-CONTAINING PROTEIN 4"/>
    <property type="match status" value="1"/>
</dbReference>
<feature type="region of interest" description="Disordered" evidence="1">
    <location>
        <begin position="279"/>
        <end position="336"/>
    </location>
</feature>
<feature type="region of interest" description="Disordered" evidence="1">
    <location>
        <begin position="100"/>
        <end position="122"/>
    </location>
</feature>
<feature type="domain" description="BEN" evidence="2">
    <location>
        <begin position="444"/>
        <end position="552"/>
    </location>
</feature>
<dbReference type="Proteomes" id="UP000694402">
    <property type="component" value="Unassembled WGS sequence"/>
</dbReference>
<accession>A0AAZ3R5J4</accession>
<dbReference type="Pfam" id="PF10523">
    <property type="entry name" value="BEN"/>
    <property type="match status" value="1"/>
</dbReference>
<dbReference type="GO" id="GO:0003677">
    <property type="term" value="F:DNA binding"/>
    <property type="evidence" value="ECO:0007669"/>
    <property type="project" value="InterPro"/>
</dbReference>
<evidence type="ECO:0000256" key="1">
    <source>
        <dbReference type="SAM" id="MobiDB-lite"/>
    </source>
</evidence>
<dbReference type="InterPro" id="IPR018379">
    <property type="entry name" value="BEN_domain"/>
</dbReference>
<feature type="region of interest" description="Disordered" evidence="1">
    <location>
        <begin position="139"/>
        <end position="162"/>
    </location>
</feature>
<dbReference type="PROSITE" id="PS51457">
    <property type="entry name" value="BEN"/>
    <property type="match status" value="1"/>
</dbReference>
<dbReference type="AlphaFoldDB" id="A0AAZ3R5J4"/>
<name>A0AAZ3R5J4_ONCTS</name>
<feature type="region of interest" description="Disordered" evidence="1">
    <location>
        <begin position="200"/>
        <end position="260"/>
    </location>
</feature>
<dbReference type="InterPro" id="IPR038950">
    <property type="entry name" value="BEND4"/>
</dbReference>
<keyword evidence="4" id="KW-1185">Reference proteome</keyword>
<dbReference type="PANTHER" id="PTHR35082">
    <property type="entry name" value="BEN DOMAIN-CONTAINING PROTEIN 4"/>
    <property type="match status" value="1"/>
</dbReference>
<reference evidence="3" key="2">
    <citation type="submission" date="2025-08" db="UniProtKB">
        <authorList>
            <consortium name="Ensembl"/>
        </authorList>
    </citation>
    <scope>IDENTIFICATION</scope>
</reference>
<proteinExistence type="predicted"/>
<dbReference type="SMART" id="SM01025">
    <property type="entry name" value="BEN"/>
    <property type="match status" value="1"/>
</dbReference>